<organism evidence="3 4">
    <name type="scientific">Brachionus plicatilis</name>
    <name type="common">Marine rotifer</name>
    <name type="synonym">Brachionus muelleri</name>
    <dbReference type="NCBI Taxonomy" id="10195"/>
    <lineage>
        <taxon>Eukaryota</taxon>
        <taxon>Metazoa</taxon>
        <taxon>Spiralia</taxon>
        <taxon>Gnathifera</taxon>
        <taxon>Rotifera</taxon>
        <taxon>Eurotatoria</taxon>
        <taxon>Monogononta</taxon>
        <taxon>Pseudotrocha</taxon>
        <taxon>Ploima</taxon>
        <taxon>Brachionidae</taxon>
        <taxon>Brachionus</taxon>
    </lineage>
</organism>
<dbReference type="Proteomes" id="UP000276133">
    <property type="component" value="Unassembled WGS sequence"/>
</dbReference>
<dbReference type="EMBL" id="REGN01001366">
    <property type="protein sequence ID" value="RNA35174.1"/>
    <property type="molecule type" value="Genomic_DNA"/>
</dbReference>
<evidence type="ECO:0000313" key="4">
    <source>
        <dbReference type="Proteomes" id="UP000276133"/>
    </source>
</evidence>
<reference evidence="3 4" key="1">
    <citation type="journal article" date="2018" name="Sci. Rep.">
        <title>Genomic signatures of local adaptation to the degree of environmental predictability in rotifers.</title>
        <authorList>
            <person name="Franch-Gras L."/>
            <person name="Hahn C."/>
            <person name="Garcia-Roger E.M."/>
            <person name="Carmona M.J."/>
            <person name="Serra M."/>
            <person name="Gomez A."/>
        </authorList>
    </citation>
    <scope>NUCLEOTIDE SEQUENCE [LARGE SCALE GENOMIC DNA]</scope>
    <source>
        <strain evidence="3">HYR1</strain>
    </source>
</reference>
<keyword evidence="1" id="KW-0812">Transmembrane</keyword>
<keyword evidence="2" id="KW-0732">Signal</keyword>
<dbReference type="AlphaFoldDB" id="A0A3M7SH36"/>
<accession>A0A3M7SH36</accession>
<feature type="signal peptide" evidence="2">
    <location>
        <begin position="1"/>
        <end position="27"/>
    </location>
</feature>
<name>A0A3M7SH36_BRAPC</name>
<gene>
    <name evidence="3" type="ORF">BpHYR1_023979</name>
</gene>
<keyword evidence="1" id="KW-1133">Transmembrane helix</keyword>
<protein>
    <submittedName>
        <fullName evidence="3">Uncharacterized protein</fullName>
    </submittedName>
</protein>
<feature type="chain" id="PRO_5018004957" evidence="2">
    <location>
        <begin position="28"/>
        <end position="134"/>
    </location>
</feature>
<evidence type="ECO:0000256" key="1">
    <source>
        <dbReference type="SAM" id="Phobius"/>
    </source>
</evidence>
<keyword evidence="4" id="KW-1185">Reference proteome</keyword>
<evidence type="ECO:0000313" key="3">
    <source>
        <dbReference type="EMBL" id="RNA35174.1"/>
    </source>
</evidence>
<keyword evidence="1" id="KW-0472">Membrane</keyword>
<comment type="caution">
    <text evidence="3">The sequence shown here is derived from an EMBL/GenBank/DDBJ whole genome shotgun (WGS) entry which is preliminary data.</text>
</comment>
<evidence type="ECO:0000256" key="2">
    <source>
        <dbReference type="SAM" id="SignalP"/>
    </source>
</evidence>
<sequence>MEIDASIRKWSLVISWLLRTLKSVTLSINEEETKNVKNFKIVPFKVKFSLIHSSSQLKCSEESLFLVESFSLNLLLLTRKIVVIIFCIQFLFFYILEPVLKFLECKIFVHHEDDLLKQAFYGFEILIDLFLFMD</sequence>
<feature type="transmembrane region" description="Helical" evidence="1">
    <location>
        <begin position="74"/>
        <end position="95"/>
    </location>
</feature>
<proteinExistence type="predicted"/>